<evidence type="ECO:0000313" key="1">
    <source>
        <dbReference type="EMBL" id="KAK7029141.1"/>
    </source>
</evidence>
<dbReference type="Proteomes" id="UP001362999">
    <property type="component" value="Unassembled WGS sequence"/>
</dbReference>
<organism evidence="1 2">
    <name type="scientific">Favolaschia claudopus</name>
    <dbReference type="NCBI Taxonomy" id="2862362"/>
    <lineage>
        <taxon>Eukaryota</taxon>
        <taxon>Fungi</taxon>
        <taxon>Dikarya</taxon>
        <taxon>Basidiomycota</taxon>
        <taxon>Agaricomycotina</taxon>
        <taxon>Agaricomycetes</taxon>
        <taxon>Agaricomycetidae</taxon>
        <taxon>Agaricales</taxon>
        <taxon>Marasmiineae</taxon>
        <taxon>Mycenaceae</taxon>
        <taxon>Favolaschia</taxon>
    </lineage>
</organism>
<name>A0AAW0BR19_9AGAR</name>
<comment type="caution">
    <text evidence="1">The sequence shown here is derived from an EMBL/GenBank/DDBJ whole genome shotgun (WGS) entry which is preliminary data.</text>
</comment>
<keyword evidence="2" id="KW-1185">Reference proteome</keyword>
<proteinExistence type="predicted"/>
<dbReference type="EMBL" id="JAWWNJ010000027">
    <property type="protein sequence ID" value="KAK7029141.1"/>
    <property type="molecule type" value="Genomic_DNA"/>
</dbReference>
<evidence type="ECO:0000313" key="2">
    <source>
        <dbReference type="Proteomes" id="UP001362999"/>
    </source>
</evidence>
<gene>
    <name evidence="1" type="ORF">R3P38DRAFT_2473266</name>
</gene>
<feature type="non-terminal residue" evidence="1">
    <location>
        <position position="1"/>
    </location>
</feature>
<dbReference type="AlphaFoldDB" id="A0AAW0BR19"/>
<protein>
    <submittedName>
        <fullName evidence="1">Uncharacterized protein</fullName>
    </submittedName>
</protein>
<accession>A0AAW0BR19</accession>
<feature type="non-terminal residue" evidence="1">
    <location>
        <position position="96"/>
    </location>
</feature>
<sequence>LAVKAIQWVVGNIVDAVPGVPSPVATRDRSSAAKFVDSNGCLVVLRAHAMMIPGITISVQSCLNATVKDKIQAGAVNRVFHVKKLVLLQVVEDLAK</sequence>
<reference evidence="1 2" key="1">
    <citation type="journal article" date="2024" name="J Genomics">
        <title>Draft genome sequencing and assembly of Favolaschia claudopus CIRM-BRFM 2984 isolated from oak limbs.</title>
        <authorList>
            <person name="Navarro D."/>
            <person name="Drula E."/>
            <person name="Chaduli D."/>
            <person name="Cazenave R."/>
            <person name="Ahrendt S."/>
            <person name="Wang J."/>
            <person name="Lipzen A."/>
            <person name="Daum C."/>
            <person name="Barry K."/>
            <person name="Grigoriev I.V."/>
            <person name="Favel A."/>
            <person name="Rosso M.N."/>
            <person name="Martin F."/>
        </authorList>
    </citation>
    <scope>NUCLEOTIDE SEQUENCE [LARGE SCALE GENOMIC DNA]</scope>
    <source>
        <strain evidence="1 2">CIRM-BRFM 2984</strain>
    </source>
</reference>